<keyword evidence="4 7" id="KW-0489">Methyltransferase</keyword>
<evidence type="ECO:0000256" key="4">
    <source>
        <dbReference type="ARBA" id="ARBA00022603"/>
    </source>
</evidence>
<keyword evidence="6 7" id="KW-0949">S-adenosyl-L-methionine</keyword>
<dbReference type="InterPro" id="IPR029063">
    <property type="entry name" value="SAM-dependent_MTases_sf"/>
</dbReference>
<evidence type="ECO:0000256" key="5">
    <source>
        <dbReference type="ARBA" id="ARBA00022679"/>
    </source>
</evidence>
<evidence type="ECO:0000313" key="9">
    <source>
        <dbReference type="Proteomes" id="UP000217289"/>
    </source>
</evidence>
<evidence type="ECO:0000256" key="1">
    <source>
        <dbReference type="ARBA" id="ARBA00004496"/>
    </source>
</evidence>
<dbReference type="NCBIfam" id="NF001453">
    <property type="entry name" value="PRK00312.1"/>
    <property type="match status" value="1"/>
</dbReference>
<dbReference type="GO" id="GO:0004719">
    <property type="term" value="F:protein-L-isoaspartate (D-aspartate) O-methyltransferase activity"/>
    <property type="evidence" value="ECO:0007669"/>
    <property type="project" value="UniProtKB-UniRule"/>
</dbReference>
<keyword evidence="3 7" id="KW-0963">Cytoplasm</keyword>
<dbReference type="AlphaFoldDB" id="A0A250IPF1"/>
<comment type="subcellular location">
    <subcellularLocation>
        <location evidence="1 7">Cytoplasm</location>
    </subcellularLocation>
</comment>
<keyword evidence="5 7" id="KW-0808">Transferase</keyword>
<dbReference type="Proteomes" id="UP000217289">
    <property type="component" value="Chromosome"/>
</dbReference>
<dbReference type="RefSeq" id="WP_095983159.1">
    <property type="nucleotide sequence ID" value="NZ_CP022163.1"/>
</dbReference>
<protein>
    <recommendedName>
        <fullName evidence="7">Protein-L-isoaspartate O-methyltransferase</fullName>
        <ecNumber evidence="7">2.1.1.77</ecNumber>
    </recommendedName>
    <alternativeName>
        <fullName evidence="7">L-isoaspartyl protein carboxyl methyltransferase</fullName>
    </alternativeName>
    <alternativeName>
        <fullName evidence="7">Protein L-isoaspartyl methyltransferase</fullName>
    </alternativeName>
    <alternativeName>
        <fullName evidence="7">Protein-beta-aspartate methyltransferase</fullName>
        <shortName evidence="7">PIMT</shortName>
    </alternativeName>
</protein>
<gene>
    <name evidence="7" type="primary">pcm</name>
    <name evidence="8" type="ORF">MEBOL_006637</name>
</gene>
<dbReference type="KEGG" id="mbd:MEBOL_006637"/>
<proteinExistence type="inferred from homology"/>
<evidence type="ECO:0000256" key="6">
    <source>
        <dbReference type="ARBA" id="ARBA00022691"/>
    </source>
</evidence>
<dbReference type="EC" id="2.1.1.77" evidence="7"/>
<feature type="active site" evidence="7">
    <location>
        <position position="56"/>
    </location>
</feature>
<evidence type="ECO:0000256" key="7">
    <source>
        <dbReference type="HAMAP-Rule" id="MF_00090"/>
    </source>
</evidence>
<dbReference type="PANTHER" id="PTHR11579">
    <property type="entry name" value="PROTEIN-L-ISOASPARTATE O-METHYLTRANSFERASE"/>
    <property type="match status" value="1"/>
</dbReference>
<dbReference type="PROSITE" id="PS01279">
    <property type="entry name" value="PCMT"/>
    <property type="match status" value="1"/>
</dbReference>
<dbReference type="GO" id="GO:0030091">
    <property type="term" value="P:protein repair"/>
    <property type="evidence" value="ECO:0007669"/>
    <property type="project" value="UniProtKB-UniRule"/>
</dbReference>
<dbReference type="Pfam" id="PF01135">
    <property type="entry name" value="PCMT"/>
    <property type="match status" value="1"/>
</dbReference>
<dbReference type="FunFam" id="3.40.50.150:FF:000010">
    <property type="entry name" value="Protein-L-isoaspartate O-methyltransferase"/>
    <property type="match status" value="1"/>
</dbReference>
<evidence type="ECO:0000256" key="2">
    <source>
        <dbReference type="ARBA" id="ARBA00005369"/>
    </source>
</evidence>
<name>A0A250IPF1_9BACT</name>
<keyword evidence="9" id="KW-1185">Reference proteome</keyword>
<dbReference type="GO" id="GO:0005737">
    <property type="term" value="C:cytoplasm"/>
    <property type="evidence" value="ECO:0007669"/>
    <property type="project" value="UniProtKB-SubCell"/>
</dbReference>
<dbReference type="OrthoDB" id="9810066at2"/>
<dbReference type="HAMAP" id="MF_00090">
    <property type="entry name" value="PIMT"/>
    <property type="match status" value="1"/>
</dbReference>
<dbReference type="EMBL" id="CP022163">
    <property type="protein sequence ID" value="ATB33148.1"/>
    <property type="molecule type" value="Genomic_DNA"/>
</dbReference>
<accession>A0A250IPF1</accession>
<sequence length="215" mass="23011">MGDLELAEALRREGISDQRVLDAIRGLSRADFVPDSLRASATQDSPLPIGHGQTISQPYIVAYMTQALAPQPGERVLEIGTGSGYQAAVLARMGAEVYTVEVLPELAGPARERLERLGLRNIHFRVGDGTAGWPEAAPFDAILGTAAPEQLPPALYQQLRPGGRLLVPVGPQKGNQELIRVTRPLHGAGEAPQVEKLLAVRFVPMTSTPPVSLPH</sequence>
<evidence type="ECO:0000313" key="8">
    <source>
        <dbReference type="EMBL" id="ATB33148.1"/>
    </source>
</evidence>
<comment type="catalytic activity">
    <reaction evidence="7">
        <text>[protein]-L-isoaspartate + S-adenosyl-L-methionine = [protein]-L-isoaspartate alpha-methyl ester + S-adenosyl-L-homocysteine</text>
        <dbReference type="Rhea" id="RHEA:12705"/>
        <dbReference type="Rhea" id="RHEA-COMP:12143"/>
        <dbReference type="Rhea" id="RHEA-COMP:12144"/>
        <dbReference type="ChEBI" id="CHEBI:57856"/>
        <dbReference type="ChEBI" id="CHEBI:59789"/>
        <dbReference type="ChEBI" id="CHEBI:90596"/>
        <dbReference type="ChEBI" id="CHEBI:90598"/>
        <dbReference type="EC" id="2.1.1.77"/>
    </reaction>
</comment>
<dbReference type="Gene3D" id="3.40.50.150">
    <property type="entry name" value="Vaccinia Virus protein VP39"/>
    <property type="match status" value="1"/>
</dbReference>
<dbReference type="CDD" id="cd02440">
    <property type="entry name" value="AdoMet_MTases"/>
    <property type="match status" value="1"/>
</dbReference>
<reference evidence="8 9" key="1">
    <citation type="submission" date="2017-06" db="EMBL/GenBank/DDBJ databases">
        <authorList>
            <person name="Kim H.J."/>
            <person name="Triplett B.A."/>
        </authorList>
    </citation>
    <scope>NUCLEOTIDE SEQUENCE [LARGE SCALE GENOMIC DNA]</scope>
    <source>
        <strain evidence="8 9">DSM 14713</strain>
    </source>
</reference>
<dbReference type="NCBIfam" id="TIGR00080">
    <property type="entry name" value="pimt"/>
    <property type="match status" value="1"/>
</dbReference>
<dbReference type="SUPFAM" id="SSF53335">
    <property type="entry name" value="S-adenosyl-L-methionine-dependent methyltransferases"/>
    <property type="match status" value="1"/>
</dbReference>
<evidence type="ECO:0000256" key="3">
    <source>
        <dbReference type="ARBA" id="ARBA00022490"/>
    </source>
</evidence>
<dbReference type="GO" id="GO:0032259">
    <property type="term" value="P:methylation"/>
    <property type="evidence" value="ECO:0007669"/>
    <property type="project" value="UniProtKB-KW"/>
</dbReference>
<dbReference type="InterPro" id="IPR000682">
    <property type="entry name" value="PCMT"/>
</dbReference>
<comment type="similarity">
    <text evidence="2 7">Belongs to the methyltransferase superfamily. L-isoaspartyl/D-aspartyl protein methyltransferase family.</text>
</comment>
<organism evidence="8 9">
    <name type="scientific">Melittangium boletus DSM 14713</name>
    <dbReference type="NCBI Taxonomy" id="1294270"/>
    <lineage>
        <taxon>Bacteria</taxon>
        <taxon>Pseudomonadati</taxon>
        <taxon>Myxococcota</taxon>
        <taxon>Myxococcia</taxon>
        <taxon>Myxococcales</taxon>
        <taxon>Cystobacterineae</taxon>
        <taxon>Archangiaceae</taxon>
        <taxon>Melittangium</taxon>
    </lineage>
</organism>
<dbReference type="PANTHER" id="PTHR11579:SF0">
    <property type="entry name" value="PROTEIN-L-ISOASPARTATE(D-ASPARTATE) O-METHYLTRANSFERASE"/>
    <property type="match status" value="1"/>
</dbReference>
<comment type="function">
    <text evidence="7">Catalyzes the methyl esterification of L-isoaspartyl residues in peptides and proteins that result from spontaneous decomposition of normal L-aspartyl and L-asparaginyl residues. It plays a role in the repair and/or degradation of damaged proteins.</text>
</comment>